<comment type="similarity">
    <text evidence="1 4">Belongs to the EXO70 family.</text>
</comment>
<evidence type="ECO:0000313" key="6">
    <source>
        <dbReference type="EMBL" id="KAL3698664.1"/>
    </source>
</evidence>
<dbReference type="Pfam" id="PF03081">
    <property type="entry name" value="Exo70_C"/>
    <property type="match status" value="1"/>
</dbReference>
<evidence type="ECO:0000313" key="7">
    <source>
        <dbReference type="Proteomes" id="UP001633002"/>
    </source>
</evidence>
<dbReference type="InterPro" id="IPR016159">
    <property type="entry name" value="Cullin_repeat-like_dom_sf"/>
</dbReference>
<dbReference type="PANTHER" id="PTHR12542:SF41">
    <property type="entry name" value="EXOCYST COMPLEX COMPONENT 7"/>
    <property type="match status" value="1"/>
</dbReference>
<evidence type="ECO:0000259" key="5">
    <source>
        <dbReference type="Pfam" id="PF03081"/>
    </source>
</evidence>
<dbReference type="GO" id="GO:0015031">
    <property type="term" value="P:protein transport"/>
    <property type="evidence" value="ECO:0007669"/>
    <property type="project" value="UniProtKB-KW"/>
</dbReference>
<keyword evidence="2 4" id="KW-0813">Transport</keyword>
<name>A0ABD3I6I5_9MARC</name>
<dbReference type="Gene3D" id="1.20.1280.170">
    <property type="entry name" value="Exocyst complex component Exo70"/>
    <property type="match status" value="1"/>
</dbReference>
<sequence length="644" mass="72588">MMGALVDMEDLVARSQLMREAMGTSKTVSTSMVKILSSFDHRLSRLEAAIRPTQVRTFTFRMGHENIDRTLKAAEVVLTQFDVSRQMEATINKGPKDDLSGFLAAVDQLQENIEFFSVNRKYKSSDGLLNHAKVLLTVGMSKLEAEFMALLMHHSKPVDPAQLNESLPTSDKVSLAAVDVQRTTIPQSPSFESINGNLPLQPPVLIAPKIIPQLHEMAKRLVGAGFHQQCFQAYRDIRASVLEQSLRKLGVEKLSKEDVAKLQWEALEGKIGNWITYIRAAVKLLFAGERVLCDQVLYRLDPVREKAFAEVTESSMMMLLSFGDVIARSKKSPEKLFVLLDMYDTMRDLLPEIEVVFSGEQAQPTREAALSLTRKLAETATETFADFEEAVEKDATKTLVLDGTVHPLTSYVMNYVKFLLDSYQSTLKQLFVEKGIGDRANSTLAAATKRIMSVLLINLEMKSNLYKDAALTNLFLMNNTHYMVKSVRRSEAKELLGDDWVQRHRRVVQQYAQGYQRSSWAKALSYLSGSSLAAGGSGGLANSGDASGISRAVVQDRFKQFNTIFEDLHIRQSQWTIPDPELRQAVRLQVAEVLLPAYRSFFRNYRAILEAGKNPQKYMKYSPEELEQLLGEFFEGKMRPDQRR</sequence>
<gene>
    <name evidence="6" type="ORF">R1sor_012740</name>
</gene>
<reference evidence="6 7" key="1">
    <citation type="submission" date="2024-09" db="EMBL/GenBank/DDBJ databases">
        <title>Chromosome-scale assembly of Riccia sorocarpa.</title>
        <authorList>
            <person name="Paukszto L."/>
        </authorList>
    </citation>
    <scope>NUCLEOTIDE SEQUENCE [LARGE SCALE GENOMIC DNA]</scope>
    <source>
        <strain evidence="6">LP-2024</strain>
        <tissue evidence="6">Aerial parts of the thallus</tissue>
    </source>
</reference>
<feature type="domain" description="Exocyst complex subunit Exo70 C-terminal" evidence="5">
    <location>
        <begin position="273"/>
        <end position="631"/>
    </location>
</feature>
<keyword evidence="4" id="KW-0653">Protein transport</keyword>
<dbReference type="PANTHER" id="PTHR12542">
    <property type="entry name" value="EXOCYST COMPLEX PROTEIN EXO70"/>
    <property type="match status" value="1"/>
</dbReference>
<keyword evidence="7" id="KW-1185">Reference proteome</keyword>
<dbReference type="GO" id="GO:0006887">
    <property type="term" value="P:exocytosis"/>
    <property type="evidence" value="ECO:0007669"/>
    <property type="project" value="UniProtKB-KW"/>
</dbReference>
<comment type="caution">
    <text evidence="6">The sequence shown here is derived from an EMBL/GenBank/DDBJ whole genome shotgun (WGS) entry which is preliminary data.</text>
</comment>
<evidence type="ECO:0000256" key="1">
    <source>
        <dbReference type="ARBA" id="ARBA00006756"/>
    </source>
</evidence>
<evidence type="ECO:0000256" key="4">
    <source>
        <dbReference type="RuleBase" id="RU365026"/>
    </source>
</evidence>
<dbReference type="Pfam" id="PF20669">
    <property type="entry name" value="Exo70_N"/>
    <property type="match status" value="1"/>
</dbReference>
<dbReference type="InterPro" id="IPR004140">
    <property type="entry name" value="Exo70"/>
</dbReference>
<accession>A0ABD3I6I5</accession>
<evidence type="ECO:0000256" key="2">
    <source>
        <dbReference type="ARBA" id="ARBA00022448"/>
    </source>
</evidence>
<dbReference type="SUPFAM" id="SSF74788">
    <property type="entry name" value="Cullin repeat-like"/>
    <property type="match status" value="1"/>
</dbReference>
<dbReference type="EMBL" id="JBJQOH010000002">
    <property type="protein sequence ID" value="KAL3698664.1"/>
    <property type="molecule type" value="Genomic_DNA"/>
</dbReference>
<keyword evidence="3 4" id="KW-0268">Exocytosis</keyword>
<dbReference type="Proteomes" id="UP001633002">
    <property type="component" value="Unassembled WGS sequence"/>
</dbReference>
<dbReference type="InterPro" id="IPR046364">
    <property type="entry name" value="Exo70_C"/>
</dbReference>
<dbReference type="AlphaFoldDB" id="A0ABD3I6I5"/>
<organism evidence="6 7">
    <name type="scientific">Riccia sorocarpa</name>
    <dbReference type="NCBI Taxonomy" id="122646"/>
    <lineage>
        <taxon>Eukaryota</taxon>
        <taxon>Viridiplantae</taxon>
        <taxon>Streptophyta</taxon>
        <taxon>Embryophyta</taxon>
        <taxon>Marchantiophyta</taxon>
        <taxon>Marchantiopsida</taxon>
        <taxon>Marchantiidae</taxon>
        <taxon>Marchantiales</taxon>
        <taxon>Ricciaceae</taxon>
        <taxon>Riccia</taxon>
    </lineage>
</organism>
<evidence type="ECO:0000256" key="3">
    <source>
        <dbReference type="ARBA" id="ARBA00022483"/>
    </source>
</evidence>
<proteinExistence type="inferred from homology"/>
<comment type="function">
    <text evidence="4">Component of the exocyst complex.</text>
</comment>
<protein>
    <recommendedName>
        <fullName evidence="4">Exocyst subunit Exo70 family protein</fullName>
    </recommendedName>
</protein>